<evidence type="ECO:0000256" key="4">
    <source>
        <dbReference type="ARBA" id="ARBA00022692"/>
    </source>
</evidence>
<dbReference type="PANTHER" id="PTHR28090">
    <property type="entry name" value="PROTEIN ROT1"/>
    <property type="match status" value="1"/>
</dbReference>
<reference evidence="12 13" key="1">
    <citation type="submission" date="2024-03" db="EMBL/GenBank/DDBJ databases">
        <title>Genome-scale model development and genomic sequencing of the oleaginous clade Lipomyces.</title>
        <authorList>
            <consortium name="Lawrence Berkeley National Laboratory"/>
            <person name="Czajka J.J."/>
            <person name="Han Y."/>
            <person name="Kim J."/>
            <person name="Mondo S.J."/>
            <person name="Hofstad B.A."/>
            <person name="Robles A."/>
            <person name="Haridas S."/>
            <person name="Riley R."/>
            <person name="LaButti K."/>
            <person name="Pangilinan J."/>
            <person name="Andreopoulos W."/>
            <person name="Lipzen A."/>
            <person name="Yan J."/>
            <person name="Wang M."/>
            <person name="Ng V."/>
            <person name="Grigoriev I.V."/>
            <person name="Spatafora J.W."/>
            <person name="Magnuson J.K."/>
            <person name="Baker S.E."/>
            <person name="Pomraning K.R."/>
        </authorList>
    </citation>
    <scope>NUCLEOTIDE SEQUENCE [LARGE SCALE GENOMIC DNA]</scope>
    <source>
        <strain evidence="12 13">Phaff 52-87</strain>
    </source>
</reference>
<evidence type="ECO:0000256" key="3">
    <source>
        <dbReference type="ARBA" id="ARBA00017291"/>
    </source>
</evidence>
<comment type="caution">
    <text evidence="12">The sequence shown here is derived from an EMBL/GenBank/DDBJ whole genome shotgun (WGS) entry which is preliminary data.</text>
</comment>
<sequence>MVSRWASLFLVLVASCVIPGSRASNVTSLTGTWTSKSDAVFTGPGFYDPVDELLVEPRLPGLSFSFTDDGYYEEAFYIVHSNPTTPGCPTAVLQFQHGEYVLNSNGSISMFPIAVDGRQLYSDPCTSNSSDYTRYSQFELYSEWNIVIDSYRGQYRLNLYEWDGTPVRPLYLAYRPPLMLPTVTMNPTTAAASSTSTSVSSRHRIKRSFQNRHVTNAYKKSYLNYDFWWWTGVFLMVGGGSSYIFLQARQLKTA</sequence>
<comment type="function">
    <text evidence="9">Required for normal levels of the cell wall 1,6-beta-glucan. Involved in a protein folding machinery chaperoning proteins acting in various physiological processes including cell wall synthesis and lysis of autophagic bodies.</text>
</comment>
<evidence type="ECO:0000313" key="12">
    <source>
        <dbReference type="EMBL" id="KAK7206627.1"/>
    </source>
</evidence>
<name>A0ABR1FA47_9ASCO</name>
<evidence type="ECO:0000313" key="13">
    <source>
        <dbReference type="Proteomes" id="UP001498771"/>
    </source>
</evidence>
<evidence type="ECO:0000256" key="10">
    <source>
        <dbReference type="SAM" id="Phobius"/>
    </source>
</evidence>
<evidence type="ECO:0000256" key="7">
    <source>
        <dbReference type="ARBA" id="ARBA00022989"/>
    </source>
</evidence>
<dbReference type="EMBL" id="JBBJBU010000002">
    <property type="protein sequence ID" value="KAK7206627.1"/>
    <property type="molecule type" value="Genomic_DNA"/>
</dbReference>
<evidence type="ECO:0000256" key="6">
    <source>
        <dbReference type="ARBA" id="ARBA00022824"/>
    </source>
</evidence>
<keyword evidence="4 10" id="KW-0812">Transmembrane</keyword>
<dbReference type="GeneID" id="90037534"/>
<keyword evidence="7 10" id="KW-1133">Transmembrane helix</keyword>
<accession>A0ABR1FA47</accession>
<organism evidence="12 13">
    <name type="scientific">Myxozyma melibiosi</name>
    <dbReference type="NCBI Taxonomy" id="54550"/>
    <lineage>
        <taxon>Eukaryota</taxon>
        <taxon>Fungi</taxon>
        <taxon>Dikarya</taxon>
        <taxon>Ascomycota</taxon>
        <taxon>Saccharomycotina</taxon>
        <taxon>Lipomycetes</taxon>
        <taxon>Lipomycetales</taxon>
        <taxon>Lipomycetaceae</taxon>
        <taxon>Myxozyma</taxon>
    </lineage>
</organism>
<keyword evidence="5 11" id="KW-0732">Signal</keyword>
<evidence type="ECO:0000256" key="9">
    <source>
        <dbReference type="PIRNR" id="PIRNR017290"/>
    </source>
</evidence>
<gene>
    <name evidence="12" type="ORF">BZA70DRAFT_274731</name>
</gene>
<dbReference type="PANTHER" id="PTHR28090:SF1">
    <property type="entry name" value="PROTEIN ROT1"/>
    <property type="match status" value="1"/>
</dbReference>
<dbReference type="PROSITE" id="PS51257">
    <property type="entry name" value="PROKAR_LIPOPROTEIN"/>
    <property type="match status" value="1"/>
</dbReference>
<keyword evidence="6 9" id="KW-0256">Endoplasmic reticulum</keyword>
<dbReference type="PIRSF" id="PIRSF017290">
    <property type="entry name" value="ROT1_prd"/>
    <property type="match status" value="1"/>
</dbReference>
<dbReference type="InterPro" id="IPR019623">
    <property type="entry name" value="Rot1"/>
</dbReference>
<keyword evidence="13" id="KW-1185">Reference proteome</keyword>
<dbReference type="RefSeq" id="XP_064769660.1">
    <property type="nucleotide sequence ID" value="XM_064912022.1"/>
</dbReference>
<dbReference type="Pfam" id="PF10681">
    <property type="entry name" value="Rot1"/>
    <property type="match status" value="1"/>
</dbReference>
<feature type="signal peptide" evidence="11">
    <location>
        <begin position="1"/>
        <end position="23"/>
    </location>
</feature>
<evidence type="ECO:0000256" key="1">
    <source>
        <dbReference type="ARBA" id="ARBA00004115"/>
    </source>
</evidence>
<keyword evidence="8 9" id="KW-0472">Membrane</keyword>
<comment type="subcellular location">
    <subcellularLocation>
        <location evidence="1">Endoplasmic reticulum membrane</location>
        <topology evidence="1">Single-pass type I membrane protein</topology>
    </subcellularLocation>
</comment>
<evidence type="ECO:0000256" key="8">
    <source>
        <dbReference type="ARBA" id="ARBA00023136"/>
    </source>
</evidence>
<evidence type="ECO:0000256" key="5">
    <source>
        <dbReference type="ARBA" id="ARBA00022729"/>
    </source>
</evidence>
<protein>
    <recommendedName>
        <fullName evidence="3 9">Protein ROT1</fullName>
    </recommendedName>
</protein>
<comment type="similarity">
    <text evidence="2 9">Belongs to the ROT1 family.</text>
</comment>
<proteinExistence type="inferred from homology"/>
<evidence type="ECO:0000256" key="2">
    <source>
        <dbReference type="ARBA" id="ARBA00007149"/>
    </source>
</evidence>
<feature type="chain" id="PRO_5046223164" description="Protein ROT1" evidence="11">
    <location>
        <begin position="24"/>
        <end position="254"/>
    </location>
</feature>
<evidence type="ECO:0000256" key="11">
    <source>
        <dbReference type="SAM" id="SignalP"/>
    </source>
</evidence>
<feature type="transmembrane region" description="Helical" evidence="10">
    <location>
        <begin position="227"/>
        <end position="246"/>
    </location>
</feature>
<dbReference type="Proteomes" id="UP001498771">
    <property type="component" value="Unassembled WGS sequence"/>
</dbReference>